<comment type="caution">
    <text evidence="2">The sequence shown here is derived from an EMBL/GenBank/DDBJ whole genome shotgun (WGS) entry which is preliminary data.</text>
</comment>
<organism evidence="2 3">
    <name type="scientific">Ktedonobacter robiniae</name>
    <dbReference type="NCBI Taxonomy" id="2778365"/>
    <lineage>
        <taxon>Bacteria</taxon>
        <taxon>Bacillati</taxon>
        <taxon>Chloroflexota</taxon>
        <taxon>Ktedonobacteria</taxon>
        <taxon>Ktedonobacterales</taxon>
        <taxon>Ktedonobacteraceae</taxon>
        <taxon>Ktedonobacter</taxon>
    </lineage>
</organism>
<accession>A0ABQ3UNP0</accession>
<dbReference type="SUPFAM" id="SSF48452">
    <property type="entry name" value="TPR-like"/>
    <property type="match status" value="2"/>
</dbReference>
<dbReference type="Gene3D" id="1.25.40.10">
    <property type="entry name" value="Tetratricopeptide repeat domain"/>
    <property type="match status" value="1"/>
</dbReference>
<gene>
    <name evidence="2" type="ORF">KSB_27670</name>
</gene>
<evidence type="ECO:0008006" key="4">
    <source>
        <dbReference type="Google" id="ProtNLM"/>
    </source>
</evidence>
<feature type="coiled-coil region" evidence="1">
    <location>
        <begin position="46"/>
        <end position="80"/>
    </location>
</feature>
<dbReference type="Proteomes" id="UP000654345">
    <property type="component" value="Unassembled WGS sequence"/>
</dbReference>
<proteinExistence type="predicted"/>
<protein>
    <recommendedName>
        <fullName evidence="4">MalT-like TPR region domain-containing protein</fullName>
    </recommendedName>
</protein>
<name>A0ABQ3UNP0_9CHLR</name>
<evidence type="ECO:0000313" key="2">
    <source>
        <dbReference type="EMBL" id="GHO54292.1"/>
    </source>
</evidence>
<dbReference type="EMBL" id="BNJG01000001">
    <property type="protein sequence ID" value="GHO54292.1"/>
    <property type="molecule type" value="Genomic_DNA"/>
</dbReference>
<evidence type="ECO:0000313" key="3">
    <source>
        <dbReference type="Proteomes" id="UP000654345"/>
    </source>
</evidence>
<keyword evidence="1" id="KW-0175">Coiled coil</keyword>
<sequence length="459" mass="53440">MTDSHDLVRFNLFQQLVEWLHCNQQDTHKGRFYLERHLPLAEDHSDKELERLIRAHVEEHTELKQQLEFHLQLLQEVRRRGGTRQAVRDAYVNHYGGLVLDIPDWLHVYLEQRSYLVLLNRPERTRRRQAEILQEALKRTEADAKARAEICAALRNEIGMLLISGAQYATQELQVKALEDAIVLHKLALKTFTPARYPLQHAKTQLLLGTSYLQYGFSSQEKMLEQAMTAFQVAQRTFTLKEHPEEWLKLQTLLGKALLKRPKGKPAQNIEQALEYQQTALQHITSDTPSETLALIHVHRGDCYYLRQAGERTENLIQAKNCYRQALHIFSPSQTPEEWATTHIRLAAIFQALPWQDEQQHDRNLHCAIVCYEEALRTYHPDVYLVEYASTLVSLGYTHKQRLSGDRVHNLQQASRCFRSALHIFTSNTFPAYYRQTLLSLAESERLRKETLQQQPIGG</sequence>
<evidence type="ECO:0000256" key="1">
    <source>
        <dbReference type="SAM" id="Coils"/>
    </source>
</evidence>
<keyword evidence="3" id="KW-1185">Reference proteome</keyword>
<dbReference type="RefSeq" id="WP_201371026.1">
    <property type="nucleotide sequence ID" value="NZ_BNJG01000001.1"/>
</dbReference>
<reference evidence="2 3" key="1">
    <citation type="journal article" date="2021" name="Int. J. Syst. Evol. Microbiol.">
        <title>Reticulibacter mediterranei gen. nov., sp. nov., within the new family Reticulibacteraceae fam. nov., and Ktedonospora formicarum gen. nov., sp. nov., Ktedonobacter robiniae sp. nov., Dictyobacter formicarum sp. nov. and Dictyobacter arantiisoli sp. nov., belonging to the class Ktedonobacteria.</title>
        <authorList>
            <person name="Yabe S."/>
            <person name="Zheng Y."/>
            <person name="Wang C.M."/>
            <person name="Sakai Y."/>
            <person name="Abe K."/>
            <person name="Yokota A."/>
            <person name="Donadio S."/>
            <person name="Cavaletti L."/>
            <person name="Monciardini P."/>
        </authorList>
    </citation>
    <scope>NUCLEOTIDE SEQUENCE [LARGE SCALE GENOMIC DNA]</scope>
    <source>
        <strain evidence="2 3">SOSP1-30</strain>
    </source>
</reference>
<dbReference type="InterPro" id="IPR011990">
    <property type="entry name" value="TPR-like_helical_dom_sf"/>
</dbReference>